<protein>
    <recommendedName>
        <fullName evidence="4">Cytochrome c oxidase assembly protein CtaG</fullName>
    </recommendedName>
</protein>
<dbReference type="Proteomes" id="UP000252357">
    <property type="component" value="Unassembled WGS sequence"/>
</dbReference>
<name>A0A368KZX9_9BURK</name>
<evidence type="ECO:0000256" key="3">
    <source>
        <dbReference type="ARBA" id="ARBA00009620"/>
    </source>
</evidence>
<dbReference type="PIRSF" id="PIRSF005413">
    <property type="entry name" value="COX11"/>
    <property type="match status" value="1"/>
</dbReference>
<dbReference type="RefSeq" id="WP_114403451.1">
    <property type="nucleotide sequence ID" value="NZ_QPGB01000005.1"/>
</dbReference>
<feature type="transmembrane region" description="Helical" evidence="10">
    <location>
        <begin position="19"/>
        <end position="37"/>
    </location>
</feature>
<sequence length="190" mass="21415">MPLPTFSPRSHNRQMLRKLLVVVVVMFAFGWSLIPLYEKICEVTGINVLARLDENLKGTTALPQNTQVDKSRLITVEFDANSQGAWRFRPVKNSIQVHPGELTTITYEVANQQNRTVAGQAIPGYLPLKSAEYFRKLTCFCFQQQTLGPNEARQFPVVFVVDPKLPKDVQRITLTYTFFEVAGATPKQAG</sequence>
<evidence type="ECO:0000313" key="12">
    <source>
        <dbReference type="Proteomes" id="UP000252357"/>
    </source>
</evidence>
<dbReference type="EMBL" id="QPGB01000005">
    <property type="protein sequence ID" value="RCS56850.1"/>
    <property type="molecule type" value="Genomic_DNA"/>
</dbReference>
<dbReference type="GO" id="GO:0005886">
    <property type="term" value="C:plasma membrane"/>
    <property type="evidence" value="ECO:0007669"/>
    <property type="project" value="UniProtKB-SubCell"/>
</dbReference>
<dbReference type="OrthoDB" id="9804841at2"/>
<organism evidence="11 12">
    <name type="scientific">Parvibium lacunae</name>
    <dbReference type="NCBI Taxonomy" id="1888893"/>
    <lineage>
        <taxon>Bacteria</taxon>
        <taxon>Pseudomonadati</taxon>
        <taxon>Pseudomonadota</taxon>
        <taxon>Betaproteobacteria</taxon>
        <taxon>Burkholderiales</taxon>
        <taxon>Alcaligenaceae</taxon>
        <taxon>Parvibium</taxon>
    </lineage>
</organism>
<dbReference type="SUPFAM" id="SSF110111">
    <property type="entry name" value="Ctag/Cox11"/>
    <property type="match status" value="1"/>
</dbReference>
<dbReference type="AlphaFoldDB" id="A0A368KZX9"/>
<accession>A0A368KZX9</accession>
<comment type="caution">
    <text evidence="11">The sequence shown here is derived from an EMBL/GenBank/DDBJ whole genome shotgun (WGS) entry which is preliminary data.</text>
</comment>
<keyword evidence="5 10" id="KW-0812">Transmembrane</keyword>
<evidence type="ECO:0000256" key="9">
    <source>
        <dbReference type="ARBA" id="ARBA00023136"/>
    </source>
</evidence>
<dbReference type="Pfam" id="PF04442">
    <property type="entry name" value="CtaG_Cox11"/>
    <property type="match status" value="1"/>
</dbReference>
<evidence type="ECO:0000256" key="10">
    <source>
        <dbReference type="SAM" id="Phobius"/>
    </source>
</evidence>
<comment type="subcellular location">
    <subcellularLocation>
        <location evidence="2">Cell inner membrane</location>
        <topology evidence="2">Single-pass type II membrane protein</topology>
        <orientation evidence="2">Periplasmic side</orientation>
    </subcellularLocation>
</comment>
<evidence type="ECO:0000256" key="4">
    <source>
        <dbReference type="ARBA" id="ARBA00015384"/>
    </source>
</evidence>
<proteinExistence type="inferred from homology"/>
<evidence type="ECO:0000256" key="2">
    <source>
        <dbReference type="ARBA" id="ARBA00004382"/>
    </source>
</evidence>
<gene>
    <name evidence="11" type="ORF">DU000_10955</name>
</gene>
<keyword evidence="8" id="KW-0186">Copper</keyword>
<keyword evidence="12" id="KW-1185">Reference proteome</keyword>
<keyword evidence="7 10" id="KW-1133">Transmembrane helix</keyword>
<evidence type="ECO:0000313" key="11">
    <source>
        <dbReference type="EMBL" id="RCS56850.1"/>
    </source>
</evidence>
<reference evidence="11 12" key="1">
    <citation type="journal article" date="2018" name="Int. J. Syst. Evol. Microbiol.">
        <title>Parvibium lacunae gen. nov., sp. nov., a new member of the family Alcaligenaceae isolated from a freshwater pond.</title>
        <authorList>
            <person name="Chen W.M."/>
            <person name="Xie P.B."/>
            <person name="Hsu M.Y."/>
            <person name="Sheu S.Y."/>
        </authorList>
    </citation>
    <scope>NUCLEOTIDE SEQUENCE [LARGE SCALE GENOMIC DNA]</scope>
    <source>
        <strain evidence="11 12">KMB9</strain>
    </source>
</reference>
<dbReference type="NCBIfam" id="NF003465">
    <property type="entry name" value="PRK05089.1"/>
    <property type="match status" value="1"/>
</dbReference>
<evidence type="ECO:0000256" key="7">
    <source>
        <dbReference type="ARBA" id="ARBA00022989"/>
    </source>
</evidence>
<comment type="function">
    <text evidence="1">Exerts its effect at some terminal stage of cytochrome c oxidase synthesis, probably by being involved in the insertion of the copper B into subunit I.</text>
</comment>
<evidence type="ECO:0000256" key="5">
    <source>
        <dbReference type="ARBA" id="ARBA00022692"/>
    </source>
</evidence>
<dbReference type="PANTHER" id="PTHR21320:SF3">
    <property type="entry name" value="CYTOCHROME C OXIDASE ASSEMBLY PROTEIN COX11, MITOCHONDRIAL-RELATED"/>
    <property type="match status" value="1"/>
</dbReference>
<dbReference type="GO" id="GO:0005507">
    <property type="term" value="F:copper ion binding"/>
    <property type="evidence" value="ECO:0007669"/>
    <property type="project" value="InterPro"/>
</dbReference>
<evidence type="ECO:0000256" key="6">
    <source>
        <dbReference type="ARBA" id="ARBA00022968"/>
    </source>
</evidence>
<evidence type="ECO:0000256" key="8">
    <source>
        <dbReference type="ARBA" id="ARBA00023008"/>
    </source>
</evidence>
<dbReference type="InterPro" id="IPR007533">
    <property type="entry name" value="Cyt_c_oxidase_assmbl_CtaG"/>
</dbReference>
<comment type="similarity">
    <text evidence="3">Belongs to the COX11/CtaG family.</text>
</comment>
<dbReference type="Gene3D" id="2.60.370.10">
    <property type="entry name" value="Ctag/Cox11"/>
    <property type="match status" value="1"/>
</dbReference>
<dbReference type="PANTHER" id="PTHR21320">
    <property type="entry name" value="CYTOCHROME C OXIDASE ASSEMBLY PROTEIN COX11-RELATED"/>
    <property type="match status" value="1"/>
</dbReference>
<keyword evidence="9 10" id="KW-0472">Membrane</keyword>
<dbReference type="InterPro" id="IPR023471">
    <property type="entry name" value="CtaG/Cox11_dom_sf"/>
</dbReference>
<evidence type="ECO:0000256" key="1">
    <source>
        <dbReference type="ARBA" id="ARBA00004007"/>
    </source>
</evidence>
<keyword evidence="6" id="KW-0735">Signal-anchor</keyword>